<dbReference type="PROSITE" id="PS00107">
    <property type="entry name" value="PROTEIN_KINASE_ATP"/>
    <property type="match status" value="1"/>
</dbReference>
<dbReference type="Gene3D" id="3.30.200.20">
    <property type="entry name" value="Phosphorylase Kinase, domain 1"/>
    <property type="match status" value="1"/>
</dbReference>
<keyword evidence="2" id="KW-0808">Transferase</keyword>
<dbReference type="OrthoDB" id="4062651at2759"/>
<sequence length="486" mass="53957">MTYFSHVIISALNGTAHLCYVNLTGPFQLPSTIPIHPLAHSTISSSFSASELWFASINPPSKLQNVLVLGEEIVERQRFCVRMGCFSLFKAKRRVSKEPERARAGGGRVVAKISSSNDLTFPSDNSADGKQATKFSGLTPSPRSITAIFEEKAGDLRVFELSELRSATNGFSRTLKIGEGGFGNVYKGFIRSAVVEGRGDRVTVAVKVLNQKGLQGHKQWLAEVQLLGVLKHPNLVTLIGYCSKDGESGIQRLLVYEYMPNKSLDDHLFNKTYSVLPWNLRLRIALGAAEGLAHLHEGFEVPIIYRDFKASNILLDNEFKPKLSDFGLAREGPTGDRTHVSTTVLGTYGYAAPDYIETGHLTTKSDVWSFGIVLYELLTGRRPLEESRPVNEQKLLEWVQQFPIESKRFNMIMDPRLRYQYSLKAAREVAKLANSCLAKQAKERPKISEVVEKLKQAIHVTEASRNMGSISEHAVGMLEKGKGIES</sequence>
<dbReference type="GO" id="GO:0004674">
    <property type="term" value="F:protein serine/threonine kinase activity"/>
    <property type="evidence" value="ECO:0007669"/>
    <property type="project" value="UniProtKB-KW"/>
</dbReference>
<evidence type="ECO:0000313" key="10">
    <source>
        <dbReference type="Proteomes" id="UP000233837"/>
    </source>
</evidence>
<evidence type="ECO:0000256" key="7">
    <source>
        <dbReference type="RuleBase" id="RU000304"/>
    </source>
</evidence>
<organism evidence="9 10">
    <name type="scientific">Dendrobium catenatum</name>
    <dbReference type="NCBI Taxonomy" id="906689"/>
    <lineage>
        <taxon>Eukaryota</taxon>
        <taxon>Viridiplantae</taxon>
        <taxon>Streptophyta</taxon>
        <taxon>Embryophyta</taxon>
        <taxon>Tracheophyta</taxon>
        <taxon>Spermatophyta</taxon>
        <taxon>Magnoliopsida</taxon>
        <taxon>Liliopsida</taxon>
        <taxon>Asparagales</taxon>
        <taxon>Orchidaceae</taxon>
        <taxon>Epidendroideae</taxon>
        <taxon>Malaxideae</taxon>
        <taxon>Dendrobiinae</taxon>
        <taxon>Dendrobium</taxon>
    </lineage>
</organism>
<dbReference type="InterPro" id="IPR001245">
    <property type="entry name" value="Ser-Thr/Tyr_kinase_cat_dom"/>
</dbReference>
<dbReference type="GO" id="GO:0005524">
    <property type="term" value="F:ATP binding"/>
    <property type="evidence" value="ECO:0007669"/>
    <property type="project" value="UniProtKB-UniRule"/>
</dbReference>
<dbReference type="CDD" id="cd14066">
    <property type="entry name" value="STKc_IRAK"/>
    <property type="match status" value="1"/>
</dbReference>
<evidence type="ECO:0000256" key="2">
    <source>
        <dbReference type="ARBA" id="ARBA00022679"/>
    </source>
</evidence>
<dbReference type="Gene3D" id="1.10.510.10">
    <property type="entry name" value="Transferase(Phosphotransferase) domain 1"/>
    <property type="match status" value="1"/>
</dbReference>
<dbReference type="PROSITE" id="PS50011">
    <property type="entry name" value="PROTEIN_KINASE_DOM"/>
    <property type="match status" value="1"/>
</dbReference>
<dbReference type="InterPro" id="IPR050823">
    <property type="entry name" value="Plant_Ser_Thr_Prot_Kinase"/>
</dbReference>
<gene>
    <name evidence="9" type="ORF">MA16_Dca025237</name>
</gene>
<evidence type="ECO:0000256" key="5">
    <source>
        <dbReference type="ARBA" id="ARBA00022840"/>
    </source>
</evidence>
<evidence type="ECO:0000256" key="3">
    <source>
        <dbReference type="ARBA" id="ARBA00022741"/>
    </source>
</evidence>
<dbReference type="SUPFAM" id="SSF56112">
    <property type="entry name" value="Protein kinase-like (PK-like)"/>
    <property type="match status" value="1"/>
</dbReference>
<dbReference type="FunFam" id="1.10.510.10:FF:000095">
    <property type="entry name" value="protein STRUBBELIG-RECEPTOR FAMILY 8"/>
    <property type="match status" value="1"/>
</dbReference>
<dbReference type="Pfam" id="PF07714">
    <property type="entry name" value="PK_Tyr_Ser-Thr"/>
    <property type="match status" value="1"/>
</dbReference>
<dbReference type="InterPro" id="IPR008271">
    <property type="entry name" value="Ser/Thr_kinase_AS"/>
</dbReference>
<dbReference type="InterPro" id="IPR000719">
    <property type="entry name" value="Prot_kinase_dom"/>
</dbReference>
<dbReference type="AlphaFoldDB" id="A0A2I0VVX8"/>
<reference evidence="9 10" key="2">
    <citation type="journal article" date="2017" name="Nature">
        <title>The Apostasia genome and the evolution of orchids.</title>
        <authorList>
            <person name="Zhang G.Q."/>
            <person name="Liu K.W."/>
            <person name="Li Z."/>
            <person name="Lohaus R."/>
            <person name="Hsiao Y.Y."/>
            <person name="Niu S.C."/>
            <person name="Wang J.Y."/>
            <person name="Lin Y.C."/>
            <person name="Xu Q."/>
            <person name="Chen L.J."/>
            <person name="Yoshida K."/>
            <person name="Fujiwara S."/>
            <person name="Wang Z.W."/>
            <person name="Zhang Y.Q."/>
            <person name="Mitsuda N."/>
            <person name="Wang M."/>
            <person name="Liu G.H."/>
            <person name="Pecoraro L."/>
            <person name="Huang H.X."/>
            <person name="Xiao X.J."/>
            <person name="Lin M."/>
            <person name="Wu X.Y."/>
            <person name="Wu W.L."/>
            <person name="Chen Y.Y."/>
            <person name="Chang S.B."/>
            <person name="Sakamoto S."/>
            <person name="Ohme-Takagi M."/>
            <person name="Yagi M."/>
            <person name="Zeng S.J."/>
            <person name="Shen C.Y."/>
            <person name="Yeh C.M."/>
            <person name="Luo Y.B."/>
            <person name="Tsai W.C."/>
            <person name="Van de Peer Y."/>
            <person name="Liu Z.J."/>
        </authorList>
    </citation>
    <scope>NUCLEOTIDE SEQUENCE [LARGE SCALE GENOMIC DNA]</scope>
    <source>
        <tissue evidence="9">The whole plant</tissue>
    </source>
</reference>
<evidence type="ECO:0000256" key="4">
    <source>
        <dbReference type="ARBA" id="ARBA00022777"/>
    </source>
</evidence>
<name>A0A2I0VVX8_9ASPA</name>
<dbReference type="InterPro" id="IPR011009">
    <property type="entry name" value="Kinase-like_dom_sf"/>
</dbReference>
<keyword evidence="1 7" id="KW-0723">Serine/threonine-protein kinase</keyword>
<protein>
    <submittedName>
        <fullName evidence="9">Putative receptor-like protein kinase</fullName>
    </submittedName>
</protein>
<comment type="similarity">
    <text evidence="7">Belongs to the protein kinase superfamily.</text>
</comment>
<keyword evidence="10" id="KW-1185">Reference proteome</keyword>
<dbReference type="InterPro" id="IPR017441">
    <property type="entry name" value="Protein_kinase_ATP_BS"/>
</dbReference>
<dbReference type="Proteomes" id="UP000233837">
    <property type="component" value="Unassembled WGS sequence"/>
</dbReference>
<evidence type="ECO:0000313" key="9">
    <source>
        <dbReference type="EMBL" id="PKU67565.1"/>
    </source>
</evidence>
<evidence type="ECO:0000259" key="8">
    <source>
        <dbReference type="PROSITE" id="PS50011"/>
    </source>
</evidence>
<keyword evidence="5 6" id="KW-0067">ATP-binding</keyword>
<dbReference type="PANTHER" id="PTHR45621">
    <property type="entry name" value="OS01G0588500 PROTEIN-RELATED"/>
    <property type="match status" value="1"/>
</dbReference>
<keyword evidence="3 6" id="KW-0547">Nucleotide-binding</keyword>
<feature type="domain" description="Protein kinase" evidence="8">
    <location>
        <begin position="171"/>
        <end position="458"/>
    </location>
</feature>
<dbReference type="STRING" id="906689.A0A2I0VVX8"/>
<accession>A0A2I0VVX8</accession>
<dbReference type="PROSITE" id="PS00108">
    <property type="entry name" value="PROTEIN_KINASE_ST"/>
    <property type="match status" value="1"/>
</dbReference>
<evidence type="ECO:0000256" key="1">
    <source>
        <dbReference type="ARBA" id="ARBA00022527"/>
    </source>
</evidence>
<dbReference type="EMBL" id="KZ503182">
    <property type="protein sequence ID" value="PKU67565.1"/>
    <property type="molecule type" value="Genomic_DNA"/>
</dbReference>
<feature type="binding site" evidence="6">
    <location>
        <position position="207"/>
    </location>
    <ligand>
        <name>ATP</name>
        <dbReference type="ChEBI" id="CHEBI:30616"/>
    </ligand>
</feature>
<proteinExistence type="inferred from homology"/>
<reference evidence="9 10" key="1">
    <citation type="journal article" date="2016" name="Sci. Rep.">
        <title>The Dendrobium catenatum Lindl. genome sequence provides insights into polysaccharide synthase, floral development and adaptive evolution.</title>
        <authorList>
            <person name="Zhang G.Q."/>
            <person name="Xu Q."/>
            <person name="Bian C."/>
            <person name="Tsai W.C."/>
            <person name="Yeh C.M."/>
            <person name="Liu K.W."/>
            <person name="Yoshida K."/>
            <person name="Zhang L.S."/>
            <person name="Chang S.B."/>
            <person name="Chen F."/>
            <person name="Shi Y."/>
            <person name="Su Y.Y."/>
            <person name="Zhang Y.Q."/>
            <person name="Chen L.J."/>
            <person name="Yin Y."/>
            <person name="Lin M."/>
            <person name="Huang H."/>
            <person name="Deng H."/>
            <person name="Wang Z.W."/>
            <person name="Zhu S.L."/>
            <person name="Zhao X."/>
            <person name="Deng C."/>
            <person name="Niu S.C."/>
            <person name="Huang J."/>
            <person name="Wang M."/>
            <person name="Liu G.H."/>
            <person name="Yang H.J."/>
            <person name="Xiao X.J."/>
            <person name="Hsiao Y.Y."/>
            <person name="Wu W.L."/>
            <person name="Chen Y.Y."/>
            <person name="Mitsuda N."/>
            <person name="Ohme-Takagi M."/>
            <person name="Luo Y.B."/>
            <person name="Van de Peer Y."/>
            <person name="Liu Z.J."/>
        </authorList>
    </citation>
    <scope>NUCLEOTIDE SEQUENCE [LARGE SCALE GENOMIC DNA]</scope>
    <source>
        <tissue evidence="9">The whole plant</tissue>
    </source>
</reference>
<keyword evidence="9" id="KW-0675">Receptor</keyword>
<keyword evidence="4 9" id="KW-0418">Kinase</keyword>
<evidence type="ECO:0000256" key="6">
    <source>
        <dbReference type="PROSITE-ProRule" id="PRU10141"/>
    </source>
</evidence>